<dbReference type="Proteomes" id="UP000190274">
    <property type="component" value="Chromosome G"/>
</dbReference>
<name>A0A1G4JSK5_9SACH</name>
<evidence type="ECO:0000313" key="1">
    <source>
        <dbReference type="EMBL" id="SCU93688.1"/>
    </source>
</evidence>
<gene>
    <name evidence="1" type="ORF">LADA_0G04412G</name>
</gene>
<organism evidence="1 2">
    <name type="scientific">Lachancea dasiensis</name>
    <dbReference type="NCBI Taxonomy" id="1072105"/>
    <lineage>
        <taxon>Eukaryota</taxon>
        <taxon>Fungi</taxon>
        <taxon>Dikarya</taxon>
        <taxon>Ascomycota</taxon>
        <taxon>Saccharomycotina</taxon>
        <taxon>Saccharomycetes</taxon>
        <taxon>Saccharomycetales</taxon>
        <taxon>Saccharomycetaceae</taxon>
        <taxon>Lachancea</taxon>
    </lineage>
</organism>
<accession>A0A1G4JSK5</accession>
<dbReference type="EMBL" id="LT598457">
    <property type="protein sequence ID" value="SCU93688.1"/>
    <property type="molecule type" value="Genomic_DNA"/>
</dbReference>
<sequence>MSDEAILYKRRQKFSEEARQAILNDQLKDHALLSRSHRTSDILQDLLHDENARLKLLQEIEKQELIDPDGNLVERGLRKLREVIVAAKPKSRRKPAFVHLAIQVYIKTIRFYCRRRENHKSLPGLRFYVENLLENADPRDQQRSHELIACCALYIAHSEQDILRCLELLKKHLYGNKIYDHCRVLASVYCLRSEPPCVWFATVSQFPDTSLVRSFLLTLPAFHEMQRRTIKVICTCYNQLSLSFISSYWFHHLWEDIESYLIDHWAIEVYENGSKVAKFKKQKVEGSCKR</sequence>
<dbReference type="OrthoDB" id="4035094at2759"/>
<evidence type="ECO:0000313" key="2">
    <source>
        <dbReference type="Proteomes" id="UP000190274"/>
    </source>
</evidence>
<protein>
    <submittedName>
        <fullName evidence="1">LADA_0G04412g1_1</fullName>
    </submittedName>
</protein>
<keyword evidence="2" id="KW-1185">Reference proteome</keyword>
<reference evidence="2" key="1">
    <citation type="submission" date="2016-03" db="EMBL/GenBank/DDBJ databases">
        <authorList>
            <person name="Devillers H."/>
        </authorList>
    </citation>
    <scope>NUCLEOTIDE SEQUENCE [LARGE SCALE GENOMIC DNA]</scope>
</reference>
<dbReference type="AlphaFoldDB" id="A0A1G4JSK5"/>
<proteinExistence type="predicted"/>